<evidence type="ECO:0000313" key="8">
    <source>
        <dbReference type="EMBL" id="SDT88854.1"/>
    </source>
</evidence>
<dbReference type="Pfam" id="PF02837">
    <property type="entry name" value="Glyco_hydro_2_N"/>
    <property type="match status" value="1"/>
</dbReference>
<dbReference type="InterPro" id="IPR051913">
    <property type="entry name" value="GH2_Domain-Containing"/>
</dbReference>
<evidence type="ECO:0000256" key="1">
    <source>
        <dbReference type="ARBA" id="ARBA00007401"/>
    </source>
</evidence>
<feature type="compositionally biased region" description="Basic and acidic residues" evidence="4">
    <location>
        <begin position="29"/>
        <end position="43"/>
    </location>
</feature>
<evidence type="ECO:0000259" key="5">
    <source>
        <dbReference type="Pfam" id="PF00703"/>
    </source>
</evidence>
<dbReference type="InterPro" id="IPR006103">
    <property type="entry name" value="Glyco_hydro_2_cat"/>
</dbReference>
<accession>A0ABY0V6A7</accession>
<dbReference type="SUPFAM" id="SSF51445">
    <property type="entry name" value="(Trans)glycosidases"/>
    <property type="match status" value="1"/>
</dbReference>
<dbReference type="SUPFAM" id="SSF49785">
    <property type="entry name" value="Galactose-binding domain-like"/>
    <property type="match status" value="1"/>
</dbReference>
<feature type="domain" description="Glycoside hydrolase family 2 catalytic" evidence="6">
    <location>
        <begin position="320"/>
        <end position="499"/>
    </location>
</feature>
<dbReference type="EMBL" id="LT629792">
    <property type="protein sequence ID" value="SDT88854.1"/>
    <property type="molecule type" value="Genomic_DNA"/>
</dbReference>
<evidence type="ECO:0000256" key="3">
    <source>
        <dbReference type="ARBA" id="ARBA00023295"/>
    </source>
</evidence>
<keyword evidence="9" id="KW-1185">Reference proteome</keyword>
<feature type="region of interest" description="Disordered" evidence="4">
    <location>
        <begin position="23"/>
        <end position="45"/>
    </location>
</feature>
<dbReference type="InterPro" id="IPR008979">
    <property type="entry name" value="Galactose-bd-like_sf"/>
</dbReference>
<name>A0ABY0V6A7_9ACTO</name>
<dbReference type="Pfam" id="PF02836">
    <property type="entry name" value="Glyco_hydro_2_C"/>
    <property type="match status" value="1"/>
</dbReference>
<protein>
    <submittedName>
        <fullName evidence="8">Beta-glucuronidase</fullName>
    </submittedName>
</protein>
<dbReference type="PANTHER" id="PTHR42732:SF3">
    <property type="entry name" value="HYDROLASE"/>
    <property type="match status" value="1"/>
</dbReference>
<organism evidence="8 9">
    <name type="scientific">Schaalia radingae</name>
    <dbReference type="NCBI Taxonomy" id="131110"/>
    <lineage>
        <taxon>Bacteria</taxon>
        <taxon>Bacillati</taxon>
        <taxon>Actinomycetota</taxon>
        <taxon>Actinomycetes</taxon>
        <taxon>Actinomycetales</taxon>
        <taxon>Actinomycetaceae</taxon>
        <taxon>Schaalia</taxon>
    </lineage>
</organism>
<dbReference type="InterPro" id="IPR006102">
    <property type="entry name" value="Ig-like_GH2"/>
</dbReference>
<evidence type="ECO:0000313" key="9">
    <source>
        <dbReference type="Proteomes" id="UP000198976"/>
    </source>
</evidence>
<comment type="similarity">
    <text evidence="1">Belongs to the glycosyl hydrolase 2 family.</text>
</comment>
<dbReference type="InterPro" id="IPR006104">
    <property type="entry name" value="Glyco_hydro_2_N"/>
</dbReference>
<evidence type="ECO:0000256" key="2">
    <source>
        <dbReference type="ARBA" id="ARBA00022801"/>
    </source>
</evidence>
<feature type="domain" description="Glycosyl hydrolases family 2 sugar binding" evidence="7">
    <location>
        <begin position="102"/>
        <end position="172"/>
    </location>
</feature>
<evidence type="ECO:0000259" key="7">
    <source>
        <dbReference type="Pfam" id="PF02837"/>
    </source>
</evidence>
<dbReference type="InterPro" id="IPR036156">
    <property type="entry name" value="Beta-gal/glucu_dom_sf"/>
</dbReference>
<keyword evidence="3" id="KW-0326">Glycosidase</keyword>
<dbReference type="Gene3D" id="2.60.120.260">
    <property type="entry name" value="Galactose-binding domain-like"/>
    <property type="match status" value="1"/>
</dbReference>
<dbReference type="PANTHER" id="PTHR42732">
    <property type="entry name" value="BETA-GALACTOSIDASE"/>
    <property type="match status" value="1"/>
</dbReference>
<dbReference type="Gene3D" id="2.60.40.10">
    <property type="entry name" value="Immunoglobulins"/>
    <property type="match status" value="1"/>
</dbReference>
<dbReference type="SUPFAM" id="SSF49303">
    <property type="entry name" value="beta-Galactosidase/glucuronidase domain"/>
    <property type="match status" value="1"/>
</dbReference>
<dbReference type="RefSeq" id="WP_082628476.1">
    <property type="nucleotide sequence ID" value="NZ_LT629792.1"/>
</dbReference>
<dbReference type="Gene3D" id="3.20.20.80">
    <property type="entry name" value="Glycosidases"/>
    <property type="match status" value="1"/>
</dbReference>
<gene>
    <name evidence="8" type="ORF">SAMN04489714_0588</name>
</gene>
<dbReference type="Pfam" id="PF00703">
    <property type="entry name" value="Glyco_hydro_2"/>
    <property type="match status" value="1"/>
</dbReference>
<dbReference type="InterPro" id="IPR013783">
    <property type="entry name" value="Ig-like_fold"/>
</dbReference>
<reference evidence="8 9" key="1">
    <citation type="submission" date="2016-10" db="EMBL/GenBank/DDBJ databases">
        <authorList>
            <person name="Varghese N."/>
            <person name="Submissions S."/>
        </authorList>
    </citation>
    <scope>NUCLEOTIDE SEQUENCE [LARGE SCALE GENOMIC DNA]</scope>
    <source>
        <strain evidence="8 9">DSM 9169</strain>
    </source>
</reference>
<dbReference type="Proteomes" id="UP000198976">
    <property type="component" value="Chromosome I"/>
</dbReference>
<dbReference type="InterPro" id="IPR017853">
    <property type="entry name" value="GH"/>
</dbReference>
<proteinExistence type="inferred from homology"/>
<evidence type="ECO:0000259" key="6">
    <source>
        <dbReference type="Pfam" id="PF02836"/>
    </source>
</evidence>
<feature type="domain" description="Glycoside hydrolase family 2 immunoglobulin-like beta-sandwich" evidence="5">
    <location>
        <begin position="216"/>
        <end position="317"/>
    </location>
</feature>
<evidence type="ECO:0000256" key="4">
    <source>
        <dbReference type="SAM" id="MobiDB-lite"/>
    </source>
</evidence>
<keyword evidence="2" id="KW-0378">Hydrolase</keyword>
<sequence length="646" mass="73108">MVNKQAEKKTSLDDVRERARKLAALLDGPADKESGSCKPEHPRPQFARKNWVNLNGQWEFEVDPGDSGRERGLLDRQLADSIEVPFAPESKMSGIENTDFLNAVWYRKTLTVPSEWKDDDIRPVLHFGAVDHDTTVWVNGVEVARHRGGFTPFDADLDGVVGAGEEATVVVRARDLRGMPQARGKQATWYDSTHCQYTRTTGIWQTVWLEGVPREHIKSVKVFPNMGTQSFEVTASVSRSVCDGQLKVVVSEPEGDFVASAHVAVGKDLSPKVVVEIPAEKVRIWGPGDPELYRLTILLANEDGSIRDEISSYCGLRSISIKGNEFRINGKKIFQRLVLDQGYWPDSLMTAPSDDAIVEDIQLALSAGFNGARLHQKVFEERMMFWADMYGYLLWGEFGDWGVSGRGPLGYNQEPTASFVTQWIETLNRDISHPSIIGWCPLNETHQVLHDHITVLDDVTQGMYWATKLADPTRPVLDASGYSHRVRSADIYDSHSYEQDPAAFKREQAGLKDGKPYVNRVVLEDNTMPFADGRFSIDYDGQPFFVSEFGGIWWNEEEARNRRGNNDQAESWGYGDRVNSLEEFYERFEGLVQVLSCDSNMFGYCYTQLTDVFQEKNGIVNFDRTPKFDHEKLRAIQERTAAYEKE</sequence>